<feature type="region of interest" description="Disordered" evidence="1">
    <location>
        <begin position="427"/>
        <end position="474"/>
    </location>
</feature>
<sequence length="694" mass="77966">MPQNNNTRVPKKTQQTEESGPIGIPGVNPTTSTDEAWKVVGSPSRRGSLAAPASSSNPNNINSNSNQSDKQSPAASPTPKSMDIPGGTSGGRRPSLDPSQWGSFGGFQWEGPGIFDAEARKSSLSHSTQILPPPAPPPDVLADDGPYAPHRRLSFAYDNNNNSILSVPMLPGVSMEPIYRQQRSLSFSVGQDPTVFGYDDYDDASGSGMNSNAAQMSYGYKNSLATMEEEDQDDSNVFGNNDEDDMLHDLLDHEANAARWRARSQSSGAAFGLLSPSQHAALLSRQLRRGSEQHDDLIQQRRRSSRFFGGVGVDGSVAPGQASYSQQHQQMSMGDKERMELVQRRLSQSHGNDYIFPDQSYNLLHQRRHSLNQPHHPHHIQQLSEQLENTSLRPPMETYGQQHLMPQHQQPHPQNLQFNRRHEEYFDAEHQQQQQQRQRQQQQQQQQQLQQQQQQHQIANMTSSGPFRDAGKGIPLQRLPQYTALYTVEFKAGRVDYFYVVSEPGTTPVKFQMGDLVIVEGDRGKDLGKVASDTLTVDNVEQLVSQKLQQQQQQQPQDDDTNNDSSNTEKPKDTQIKRLYRLATPDEINLLIEKGQDELRALTLCQQKTKMRNLPMSVVDAEYQWDRRKLTFFFVSDRRNDFRELVRELFKIYKTRIWMCAVNPNANTQNTTNFAAVAAPPSSSAADVTPGTQS</sequence>
<dbReference type="InterPro" id="IPR007557">
    <property type="entry name" value="PSP1_C"/>
</dbReference>
<protein>
    <submittedName>
        <fullName evidence="3">PSP1 C-terminal conserved region-domain-containing protein</fullName>
    </submittedName>
</protein>
<feature type="region of interest" description="Disordered" evidence="1">
    <location>
        <begin position="120"/>
        <end position="144"/>
    </location>
</feature>
<keyword evidence="4" id="KW-1185">Reference proteome</keyword>
<feature type="compositionally biased region" description="Polar residues" evidence="1">
    <location>
        <begin position="69"/>
        <end position="79"/>
    </location>
</feature>
<feature type="compositionally biased region" description="Low complexity" evidence="1">
    <location>
        <begin position="431"/>
        <end position="457"/>
    </location>
</feature>
<feature type="compositionally biased region" description="Low complexity" evidence="1">
    <location>
        <begin position="54"/>
        <end position="68"/>
    </location>
</feature>
<evidence type="ECO:0000313" key="4">
    <source>
        <dbReference type="Proteomes" id="UP000193560"/>
    </source>
</evidence>
<reference evidence="3 4" key="1">
    <citation type="submission" date="2016-07" db="EMBL/GenBank/DDBJ databases">
        <title>Pervasive Adenine N6-methylation of Active Genes in Fungi.</title>
        <authorList>
            <consortium name="DOE Joint Genome Institute"/>
            <person name="Mondo S.J."/>
            <person name="Dannebaum R.O."/>
            <person name="Kuo R.C."/>
            <person name="Labutti K."/>
            <person name="Haridas S."/>
            <person name="Kuo A."/>
            <person name="Salamov A."/>
            <person name="Ahrendt S.R."/>
            <person name="Lipzen A."/>
            <person name="Sullivan W."/>
            <person name="Andreopoulos W.B."/>
            <person name="Clum A."/>
            <person name="Lindquist E."/>
            <person name="Daum C."/>
            <person name="Ramamoorthy G.K."/>
            <person name="Gryganskyi A."/>
            <person name="Culley D."/>
            <person name="Magnuson J.K."/>
            <person name="James T.Y."/>
            <person name="O'Malley M.A."/>
            <person name="Stajich J.E."/>
            <person name="Spatafora J.W."/>
            <person name="Visel A."/>
            <person name="Grigoriev I.V."/>
        </authorList>
    </citation>
    <scope>NUCLEOTIDE SEQUENCE [LARGE SCALE GENOMIC DNA]</scope>
    <source>
        <strain evidence="3 4">NRRL 1336</strain>
    </source>
</reference>
<gene>
    <name evidence="3" type="ORF">BCR42DRAFT_363785</name>
</gene>
<dbReference type="Pfam" id="PF04468">
    <property type="entry name" value="PSP1"/>
    <property type="match status" value="1"/>
</dbReference>
<proteinExistence type="predicted"/>
<dbReference type="Proteomes" id="UP000193560">
    <property type="component" value="Unassembled WGS sequence"/>
</dbReference>
<evidence type="ECO:0000256" key="1">
    <source>
        <dbReference type="SAM" id="MobiDB-lite"/>
    </source>
</evidence>
<accession>A0A1X2J0Y5</accession>
<dbReference type="InterPro" id="IPR047767">
    <property type="entry name" value="PSP1-like"/>
</dbReference>
<feature type="compositionally biased region" description="Basic and acidic residues" evidence="1">
    <location>
        <begin position="567"/>
        <end position="576"/>
    </location>
</feature>
<name>A0A1X2J0Y5_9FUNG</name>
<dbReference type="OrthoDB" id="243127at2759"/>
<organism evidence="3 4">
    <name type="scientific">Absidia repens</name>
    <dbReference type="NCBI Taxonomy" id="90262"/>
    <lineage>
        <taxon>Eukaryota</taxon>
        <taxon>Fungi</taxon>
        <taxon>Fungi incertae sedis</taxon>
        <taxon>Mucoromycota</taxon>
        <taxon>Mucoromycotina</taxon>
        <taxon>Mucoromycetes</taxon>
        <taxon>Mucorales</taxon>
        <taxon>Cunninghamellaceae</taxon>
        <taxon>Absidia</taxon>
    </lineage>
</organism>
<feature type="domain" description="PSP1 C-terminal" evidence="2">
    <location>
        <begin position="577"/>
        <end position="662"/>
    </location>
</feature>
<evidence type="ECO:0000259" key="2">
    <source>
        <dbReference type="PROSITE" id="PS51411"/>
    </source>
</evidence>
<dbReference type="AlphaFoldDB" id="A0A1X2J0Y5"/>
<evidence type="ECO:0000313" key="3">
    <source>
        <dbReference type="EMBL" id="ORZ25527.1"/>
    </source>
</evidence>
<dbReference type="PANTHER" id="PTHR43830:SF3">
    <property type="entry name" value="PROTEIN PSP1"/>
    <property type="match status" value="1"/>
</dbReference>
<dbReference type="PANTHER" id="PTHR43830">
    <property type="entry name" value="PROTEIN PSP1"/>
    <property type="match status" value="1"/>
</dbReference>
<feature type="region of interest" description="Disordered" evidence="1">
    <location>
        <begin position="1"/>
        <end position="108"/>
    </location>
</feature>
<feature type="region of interest" description="Disordered" evidence="1">
    <location>
        <begin position="546"/>
        <end position="578"/>
    </location>
</feature>
<comment type="caution">
    <text evidence="3">The sequence shown here is derived from an EMBL/GenBank/DDBJ whole genome shotgun (WGS) entry which is preliminary data.</text>
</comment>
<feature type="compositionally biased region" description="Polar residues" evidence="1">
    <location>
        <begin position="1"/>
        <end position="18"/>
    </location>
</feature>
<dbReference type="PROSITE" id="PS51411">
    <property type="entry name" value="PSP1_C"/>
    <property type="match status" value="1"/>
</dbReference>
<dbReference type="GO" id="GO:0005737">
    <property type="term" value="C:cytoplasm"/>
    <property type="evidence" value="ECO:0007669"/>
    <property type="project" value="TreeGrafter"/>
</dbReference>
<dbReference type="EMBL" id="MCGE01000001">
    <property type="protein sequence ID" value="ORZ25527.1"/>
    <property type="molecule type" value="Genomic_DNA"/>
</dbReference>